<feature type="transmembrane region" description="Helical" evidence="1">
    <location>
        <begin position="49"/>
        <end position="71"/>
    </location>
</feature>
<feature type="transmembrane region" description="Helical" evidence="1">
    <location>
        <begin position="142"/>
        <end position="160"/>
    </location>
</feature>
<evidence type="ECO:0000313" key="3">
    <source>
        <dbReference type="EMBL" id="ODS22619.1"/>
    </source>
</evidence>
<dbReference type="AlphaFoldDB" id="A0A1D2QM22"/>
<gene>
    <name evidence="3" type="ORF">AB835_13150</name>
</gene>
<feature type="transmembrane region" description="Helical" evidence="1">
    <location>
        <begin position="172"/>
        <end position="196"/>
    </location>
</feature>
<dbReference type="EMBL" id="MDLC01000062">
    <property type="protein sequence ID" value="ODS22619.1"/>
    <property type="molecule type" value="Genomic_DNA"/>
</dbReference>
<feature type="transmembrane region" description="Helical" evidence="1">
    <location>
        <begin position="78"/>
        <end position="98"/>
    </location>
</feature>
<name>A0A1D2QM22_9GAMM</name>
<protein>
    <submittedName>
        <fullName evidence="3">Urease accessory protein</fullName>
    </submittedName>
</protein>
<accession>A0A1D2QM22</accession>
<dbReference type="Pfam" id="PF13386">
    <property type="entry name" value="DsbD_2"/>
    <property type="match status" value="1"/>
</dbReference>
<keyword evidence="1" id="KW-0812">Transmembrane</keyword>
<dbReference type="InterPro" id="IPR052776">
    <property type="entry name" value="Chloro_ReproSupport/MetalTrans"/>
</dbReference>
<evidence type="ECO:0000259" key="2">
    <source>
        <dbReference type="Pfam" id="PF13386"/>
    </source>
</evidence>
<evidence type="ECO:0000313" key="4">
    <source>
        <dbReference type="Proteomes" id="UP000242502"/>
    </source>
</evidence>
<dbReference type="InterPro" id="IPR039447">
    <property type="entry name" value="UreH-like_TM_dom"/>
</dbReference>
<feature type="domain" description="Urease accessory protein UreH-like transmembrane" evidence="2">
    <location>
        <begin position="30"/>
        <end position="208"/>
    </location>
</feature>
<dbReference type="PANTHER" id="PTHR33876:SF4">
    <property type="entry name" value="CHLOROPLAST PROTEIN FOR GROWTH AND FERTILITY 2"/>
    <property type="match status" value="1"/>
</dbReference>
<keyword evidence="1" id="KW-1133">Transmembrane helix</keyword>
<organism evidence="3 4">
    <name type="scientific">Candidatus Endobugula sertula</name>
    <name type="common">Bugula neritina bacterial symbiont</name>
    <dbReference type="NCBI Taxonomy" id="62101"/>
    <lineage>
        <taxon>Bacteria</taxon>
        <taxon>Pseudomonadati</taxon>
        <taxon>Pseudomonadota</taxon>
        <taxon>Gammaproteobacteria</taxon>
        <taxon>Cellvibrionales</taxon>
        <taxon>Cellvibrionaceae</taxon>
        <taxon>Candidatus Endobugula</taxon>
    </lineage>
</organism>
<dbReference type="Proteomes" id="UP000242502">
    <property type="component" value="Unassembled WGS sequence"/>
</dbReference>
<dbReference type="PANTHER" id="PTHR33876">
    <property type="entry name" value="UNNAMED PRODUCT"/>
    <property type="match status" value="1"/>
</dbReference>
<dbReference type="STRING" id="62101.AB835_13150"/>
<comment type="caution">
    <text evidence="3">The sequence shown here is derived from an EMBL/GenBank/DDBJ whole genome shotgun (WGS) entry which is preliminary data.</text>
</comment>
<keyword evidence="1" id="KW-0472">Membrane</keyword>
<feature type="transmembrane region" description="Helical" evidence="1">
    <location>
        <begin position="208"/>
        <end position="228"/>
    </location>
</feature>
<proteinExistence type="predicted"/>
<evidence type="ECO:0000256" key="1">
    <source>
        <dbReference type="SAM" id="Phobius"/>
    </source>
</evidence>
<sequence length="231" mass="25961">MFSEWFLLLSLGFGLGFMHALDADHVMAVSSLANQKPSMMRTLHFSLHWALGHGSILMICGILLLALGITIPSKLQHLAEISVGLLLIGLGVLCFWQFRREKITLTQHRHGNMTHIHWQTEHHTHNKKHDQNDPLFNKHQPVMVGMVHGLAGSAPVIALIPAVASGQILIGIFYLLFFSIGMMLSMLFFGVGFSWIQTYLQQHAQQVFMWNRYLIAGASVVVGSVWLWQTV</sequence>
<reference evidence="3 4" key="1">
    <citation type="journal article" date="2016" name="Appl. Environ. Microbiol.">
        <title>Lack of Overt Genome Reduction in the Bryostatin-Producing Bryozoan Symbiont "Candidatus Endobugula sertula".</title>
        <authorList>
            <person name="Miller I.J."/>
            <person name="Vanee N."/>
            <person name="Fong S.S."/>
            <person name="Lim-Fong G.E."/>
            <person name="Kwan J.C."/>
        </authorList>
    </citation>
    <scope>NUCLEOTIDE SEQUENCE [LARGE SCALE GENOMIC DNA]</scope>
    <source>
        <strain evidence="3">AB1-4</strain>
    </source>
</reference>